<reference evidence="2" key="1">
    <citation type="submission" date="2024-02" db="EMBL/GenBank/DDBJ databases">
        <authorList>
            <consortium name="ELIXIR-Norway"/>
            <consortium name="Elixir Norway"/>
        </authorList>
    </citation>
    <scope>NUCLEOTIDE SEQUENCE</scope>
</reference>
<sequence>FDGLAGTLPCPAHLCWPPSQPVSPSPVPSLHRTCRNSPVPSPPLLATVTASQPLSRFCRAGPDRLSVMNPSSVTDRQTD</sequence>
<feature type="non-terminal residue" evidence="2">
    <location>
        <position position="79"/>
    </location>
</feature>
<evidence type="ECO:0000313" key="3">
    <source>
        <dbReference type="Proteomes" id="UP001497512"/>
    </source>
</evidence>
<keyword evidence="3" id="KW-1185">Reference proteome</keyword>
<evidence type="ECO:0000313" key="2">
    <source>
        <dbReference type="EMBL" id="CAK9228349.1"/>
    </source>
</evidence>
<dbReference type="EMBL" id="OZ019898">
    <property type="protein sequence ID" value="CAK9228349.1"/>
    <property type="molecule type" value="Genomic_DNA"/>
</dbReference>
<organism evidence="2 3">
    <name type="scientific">Sphagnum troendelagicum</name>
    <dbReference type="NCBI Taxonomy" id="128251"/>
    <lineage>
        <taxon>Eukaryota</taxon>
        <taxon>Viridiplantae</taxon>
        <taxon>Streptophyta</taxon>
        <taxon>Embryophyta</taxon>
        <taxon>Bryophyta</taxon>
        <taxon>Sphagnophytina</taxon>
        <taxon>Sphagnopsida</taxon>
        <taxon>Sphagnales</taxon>
        <taxon>Sphagnaceae</taxon>
        <taxon>Sphagnum</taxon>
    </lineage>
</organism>
<evidence type="ECO:0000256" key="1">
    <source>
        <dbReference type="SAM" id="MobiDB-lite"/>
    </source>
</evidence>
<feature type="non-terminal residue" evidence="2">
    <location>
        <position position="1"/>
    </location>
</feature>
<accession>A0ABP0USV5</accession>
<feature type="compositionally biased region" description="Polar residues" evidence="1">
    <location>
        <begin position="68"/>
        <end position="79"/>
    </location>
</feature>
<protein>
    <submittedName>
        <fullName evidence="2">Uncharacterized protein</fullName>
    </submittedName>
</protein>
<proteinExistence type="predicted"/>
<feature type="region of interest" description="Disordered" evidence="1">
    <location>
        <begin position="60"/>
        <end position="79"/>
    </location>
</feature>
<gene>
    <name evidence="2" type="ORF">CSSPTR1EN2_LOCUS18989</name>
</gene>
<name>A0ABP0USV5_9BRYO</name>
<dbReference type="Proteomes" id="UP001497512">
    <property type="component" value="Chromosome 6"/>
</dbReference>